<keyword evidence="2 5" id="KW-0812">Transmembrane</keyword>
<dbReference type="Gene3D" id="1.20.1070.10">
    <property type="entry name" value="Rhodopsin 7-helix transmembrane proteins"/>
    <property type="match status" value="1"/>
</dbReference>
<keyword evidence="3 5" id="KW-1133">Transmembrane helix</keyword>
<feature type="transmembrane region" description="Helical" evidence="5">
    <location>
        <begin position="336"/>
        <end position="357"/>
    </location>
</feature>
<feature type="transmembrane region" description="Helical" evidence="5">
    <location>
        <begin position="125"/>
        <end position="147"/>
    </location>
</feature>
<sequence>MKHFYIILILLIKFNLILSLDNKINKCCDYDMYVIDGNICMNNNFSRYEYNVCGDNYKPRNNFENEYFRENSIRLDNKYIFENGLMYMYLDNNQKIYIHSDYYCVDYYEGSENIWVLSSEEPIKFYIIVLEWITCAFLFIIFIIFLILEEYKKYIEKLLMIYIFNLFSAFMSLSLMQLLSFNETECVVLSSVIYFFLISSFSWLNVISYNIWRNIKRYNSTMYLDYMYGIFIPVFATMIMVILNKIDLGDNTWIITPKIPEMGCFLEDTRKFLYIYIPLLILIFINGIFYILSIISINDHEYNNFNTPIMCVKLSIIMGLYWIFEILSFVFPDYKLWDITDIFNCLIGVWLFIIIICKKKIFNKIYEKIIGLKEQYNYNSYYYDI</sequence>
<evidence type="ECO:0000256" key="4">
    <source>
        <dbReference type="ARBA" id="ARBA00023136"/>
    </source>
</evidence>
<dbReference type="PANTHER" id="PTHR47154">
    <property type="entry name" value="G-PROTEIN COUPLED RECEPTOR MTH-RELATED"/>
    <property type="match status" value="1"/>
</dbReference>
<feature type="transmembrane region" description="Helical" evidence="5">
    <location>
        <begin position="224"/>
        <end position="243"/>
    </location>
</feature>
<dbReference type="RefSeq" id="YP_008003838.1">
    <property type="nucleotide sequence ID" value="NC_021247.1"/>
</dbReference>
<evidence type="ECO:0000256" key="3">
    <source>
        <dbReference type="ARBA" id="ARBA00022989"/>
    </source>
</evidence>
<feature type="transmembrane region" description="Helical" evidence="5">
    <location>
        <begin position="192"/>
        <end position="212"/>
    </location>
</feature>
<dbReference type="GO" id="GO:0007166">
    <property type="term" value="P:cell surface receptor signaling pathway"/>
    <property type="evidence" value="ECO:0007669"/>
    <property type="project" value="InterPro"/>
</dbReference>
<dbReference type="PANTHER" id="PTHR47154:SF2">
    <property type="entry name" value="G-PROTEIN COUPLED RECEPTOR MTH-RELATED"/>
    <property type="match status" value="1"/>
</dbReference>
<feature type="domain" description="G-protein coupled receptors family 2 profile 2" evidence="6">
    <location>
        <begin position="123"/>
        <end position="297"/>
    </location>
</feature>
<feature type="transmembrane region" description="Helical" evidence="5">
    <location>
        <begin position="305"/>
        <end position="324"/>
    </location>
</feature>
<reference evidence="7" key="1">
    <citation type="journal article" date="2013" name="J. Virol.">
        <title>New Insights into the Evolution of Entomopoxvirinae from the Complete Genome Sequences of Four Entomopoxviruses Infecting Adoxophyes honmai, Choristoneura biennis, Choristoneura rosaceana, and Mythimna separata.</title>
        <authorList>
            <person name="Theze J."/>
            <person name="Takatsuka J."/>
            <person name="Li Z."/>
            <person name="Gallais J."/>
            <person name="Doucet D."/>
            <person name="Arif B."/>
            <person name="Nakai M."/>
            <person name="Herniou E.A."/>
        </authorList>
    </citation>
    <scope>NUCLEOTIDE SEQUENCE</scope>
    <source>
        <strain evidence="7">Tokyo</strain>
    </source>
</reference>
<organism evidence="7 8">
    <name type="scientific">Adoxophyes honmai entomopoxvirus 'L'</name>
    <dbReference type="NCBI Taxonomy" id="1293540"/>
    <lineage>
        <taxon>Viruses</taxon>
        <taxon>Varidnaviria</taxon>
        <taxon>Bamfordvirae</taxon>
        <taxon>Nucleocytoviricota</taxon>
        <taxon>Pokkesviricetes</taxon>
        <taxon>Chitovirales</taxon>
        <taxon>Poxviridae</taxon>
        <taxon>Entomopoxvirinae</taxon>
        <taxon>Betaentomopoxvirus</taxon>
        <taxon>Betaentomopoxvirus ahonmai</taxon>
    </lineage>
</organism>
<dbReference type="EMBL" id="HF679131">
    <property type="protein sequence ID" value="CCU55336.1"/>
    <property type="molecule type" value="Genomic_DNA"/>
</dbReference>
<dbReference type="GeneID" id="15613944"/>
<evidence type="ECO:0000313" key="7">
    <source>
        <dbReference type="EMBL" id="CCU55336.1"/>
    </source>
</evidence>
<dbReference type="PROSITE" id="PS50261">
    <property type="entry name" value="G_PROTEIN_RECEP_F2_4"/>
    <property type="match status" value="1"/>
</dbReference>
<dbReference type="KEGG" id="vg:15613944"/>
<proteinExistence type="predicted"/>
<dbReference type="GO" id="GO:0008528">
    <property type="term" value="F:G protein-coupled peptide receptor activity"/>
    <property type="evidence" value="ECO:0007669"/>
    <property type="project" value="TreeGrafter"/>
</dbReference>
<feature type="transmembrane region" description="Helical" evidence="5">
    <location>
        <begin position="272"/>
        <end position="293"/>
    </location>
</feature>
<dbReference type="GO" id="GO:0005886">
    <property type="term" value="C:plasma membrane"/>
    <property type="evidence" value="ECO:0007669"/>
    <property type="project" value="TreeGrafter"/>
</dbReference>
<name>A0A916P041_9POXV</name>
<keyword evidence="4 5" id="KW-0472">Membrane</keyword>
<evidence type="ECO:0000256" key="1">
    <source>
        <dbReference type="ARBA" id="ARBA00004141"/>
    </source>
</evidence>
<dbReference type="OrthoDB" id="34420at10239"/>
<gene>
    <name evidence="7" type="ORF">AHEV_015</name>
</gene>
<dbReference type="Proteomes" id="UP000792575">
    <property type="component" value="Genome"/>
</dbReference>
<evidence type="ECO:0000259" key="6">
    <source>
        <dbReference type="PROSITE" id="PS50261"/>
    </source>
</evidence>
<dbReference type="InterPro" id="IPR051384">
    <property type="entry name" value="Mth_GPCR"/>
</dbReference>
<evidence type="ECO:0000256" key="5">
    <source>
        <dbReference type="SAM" id="Phobius"/>
    </source>
</evidence>
<dbReference type="InterPro" id="IPR017981">
    <property type="entry name" value="GPCR_2-like_7TM"/>
</dbReference>
<comment type="subcellular location">
    <subcellularLocation>
        <location evidence="1">Membrane</location>
        <topology evidence="1">Multi-pass membrane protein</topology>
    </subcellularLocation>
</comment>
<accession>A0A916P041</accession>
<keyword evidence="8" id="KW-1185">Reference proteome</keyword>
<feature type="transmembrane region" description="Helical" evidence="5">
    <location>
        <begin position="159"/>
        <end position="180"/>
    </location>
</feature>
<evidence type="ECO:0000256" key="2">
    <source>
        <dbReference type="ARBA" id="ARBA00022692"/>
    </source>
</evidence>
<evidence type="ECO:0000313" key="8">
    <source>
        <dbReference type="Proteomes" id="UP000792575"/>
    </source>
</evidence>
<protein>
    <recommendedName>
        <fullName evidence="6">G-protein coupled receptors family 2 profile 2 domain-containing protein</fullName>
    </recommendedName>
</protein>